<accession>A0AAD5JKZ1</accession>
<sequence>MQDIIINYRIKQKLPLLDQAEIQAALQHVKSIYPNVISEFKRDSNIEESMKWSSRNIKGGHIKMFKQLEKEKACIGHWGACLMLQKHWSNVEQGVTRIKKATTMMLLQVQAFQKSNSLLILKLREIGANQTDETQRVSENPQGHSQNHQHSPNPYDEIYFGTEVGSTQNTTNAGENFANTDNMSSDHHCSISDENENHEESSTSDDSSTSSESSASSNSVSNSDTDQSDSVKENDGEKEQTVNINKELAASSNAKSRIQLKRVHTSSIMNDQETTTKQHKRIKITRQSALNRRVLRPRNNK</sequence>
<comment type="caution">
    <text evidence="2">The sequence shown here is derived from an EMBL/GenBank/DDBJ whole genome shotgun (WGS) entry which is preliminary data.</text>
</comment>
<evidence type="ECO:0000256" key="1">
    <source>
        <dbReference type="SAM" id="MobiDB-lite"/>
    </source>
</evidence>
<feature type="compositionally biased region" description="Polar residues" evidence="1">
    <location>
        <begin position="164"/>
        <end position="183"/>
    </location>
</feature>
<proteinExistence type="predicted"/>
<dbReference type="Proteomes" id="UP001209540">
    <property type="component" value="Unassembled WGS sequence"/>
</dbReference>
<name>A0AAD5JKZ1_9FUNG</name>
<feature type="region of interest" description="Disordered" evidence="1">
    <location>
        <begin position="131"/>
        <end position="301"/>
    </location>
</feature>
<evidence type="ECO:0000313" key="3">
    <source>
        <dbReference type="Proteomes" id="UP001209540"/>
    </source>
</evidence>
<dbReference type="EMBL" id="JAIXMP010000088">
    <property type="protein sequence ID" value="KAI9243175.1"/>
    <property type="molecule type" value="Genomic_DNA"/>
</dbReference>
<gene>
    <name evidence="2" type="ORF">BDA99DRAFT_597491</name>
</gene>
<organism evidence="2 3">
    <name type="scientific">Phascolomyces articulosus</name>
    <dbReference type="NCBI Taxonomy" id="60185"/>
    <lineage>
        <taxon>Eukaryota</taxon>
        <taxon>Fungi</taxon>
        <taxon>Fungi incertae sedis</taxon>
        <taxon>Mucoromycota</taxon>
        <taxon>Mucoromycotina</taxon>
        <taxon>Mucoromycetes</taxon>
        <taxon>Mucorales</taxon>
        <taxon>Lichtheimiaceae</taxon>
        <taxon>Phascolomyces</taxon>
    </lineage>
</organism>
<feature type="compositionally biased region" description="Low complexity" evidence="1">
    <location>
        <begin position="204"/>
        <end position="225"/>
    </location>
</feature>
<dbReference type="AlphaFoldDB" id="A0AAD5JKZ1"/>
<feature type="compositionally biased region" description="Polar residues" evidence="1">
    <location>
        <begin position="265"/>
        <end position="275"/>
    </location>
</feature>
<reference evidence="2" key="1">
    <citation type="journal article" date="2022" name="IScience">
        <title>Evolution of zygomycete secretomes and the origins of terrestrial fungal ecologies.</title>
        <authorList>
            <person name="Chang Y."/>
            <person name="Wang Y."/>
            <person name="Mondo S."/>
            <person name="Ahrendt S."/>
            <person name="Andreopoulos W."/>
            <person name="Barry K."/>
            <person name="Beard J."/>
            <person name="Benny G.L."/>
            <person name="Blankenship S."/>
            <person name="Bonito G."/>
            <person name="Cuomo C."/>
            <person name="Desiro A."/>
            <person name="Gervers K.A."/>
            <person name="Hundley H."/>
            <person name="Kuo A."/>
            <person name="LaButti K."/>
            <person name="Lang B.F."/>
            <person name="Lipzen A."/>
            <person name="O'Donnell K."/>
            <person name="Pangilinan J."/>
            <person name="Reynolds N."/>
            <person name="Sandor L."/>
            <person name="Smith M.E."/>
            <person name="Tsang A."/>
            <person name="Grigoriev I.V."/>
            <person name="Stajich J.E."/>
            <person name="Spatafora J.W."/>
        </authorList>
    </citation>
    <scope>NUCLEOTIDE SEQUENCE</scope>
    <source>
        <strain evidence="2">RSA 2281</strain>
    </source>
</reference>
<feature type="compositionally biased region" description="Basic and acidic residues" evidence="1">
    <location>
        <begin position="229"/>
        <end position="240"/>
    </location>
</feature>
<protein>
    <submittedName>
        <fullName evidence="2">Uncharacterized protein</fullName>
    </submittedName>
</protein>
<evidence type="ECO:0000313" key="2">
    <source>
        <dbReference type="EMBL" id="KAI9243175.1"/>
    </source>
</evidence>
<feature type="compositionally biased region" description="Polar residues" evidence="1">
    <location>
        <begin position="131"/>
        <end position="152"/>
    </location>
</feature>
<reference evidence="2" key="2">
    <citation type="submission" date="2023-02" db="EMBL/GenBank/DDBJ databases">
        <authorList>
            <consortium name="DOE Joint Genome Institute"/>
            <person name="Mondo S.J."/>
            <person name="Chang Y."/>
            <person name="Wang Y."/>
            <person name="Ahrendt S."/>
            <person name="Andreopoulos W."/>
            <person name="Barry K."/>
            <person name="Beard J."/>
            <person name="Benny G.L."/>
            <person name="Blankenship S."/>
            <person name="Bonito G."/>
            <person name="Cuomo C."/>
            <person name="Desiro A."/>
            <person name="Gervers K.A."/>
            <person name="Hundley H."/>
            <person name="Kuo A."/>
            <person name="LaButti K."/>
            <person name="Lang B.F."/>
            <person name="Lipzen A."/>
            <person name="O'Donnell K."/>
            <person name="Pangilinan J."/>
            <person name="Reynolds N."/>
            <person name="Sandor L."/>
            <person name="Smith M.W."/>
            <person name="Tsang A."/>
            <person name="Grigoriev I.V."/>
            <person name="Stajich J.E."/>
            <person name="Spatafora J.W."/>
        </authorList>
    </citation>
    <scope>NUCLEOTIDE SEQUENCE</scope>
    <source>
        <strain evidence="2">RSA 2281</strain>
    </source>
</reference>
<keyword evidence="3" id="KW-1185">Reference proteome</keyword>